<evidence type="ECO:0000256" key="4">
    <source>
        <dbReference type="ARBA" id="ARBA00023163"/>
    </source>
</evidence>
<reference evidence="6 7" key="1">
    <citation type="submission" date="2018-09" db="EMBL/GenBank/DDBJ databases">
        <authorList>
            <person name="Zhu H."/>
        </authorList>
    </citation>
    <scope>NUCLEOTIDE SEQUENCE [LARGE SCALE GENOMIC DNA]</scope>
    <source>
        <strain evidence="6 7">K2R10-39</strain>
    </source>
</reference>
<dbReference type="SUPFAM" id="SSF46785">
    <property type="entry name" value="Winged helix' DNA-binding domain"/>
    <property type="match status" value="1"/>
</dbReference>
<evidence type="ECO:0000256" key="1">
    <source>
        <dbReference type="ARBA" id="ARBA00009437"/>
    </source>
</evidence>
<dbReference type="RefSeq" id="WP_119741299.1">
    <property type="nucleotide sequence ID" value="NZ_QYUN01000002.1"/>
</dbReference>
<dbReference type="PANTHER" id="PTHR30118">
    <property type="entry name" value="HTH-TYPE TRANSCRIPTIONAL REGULATOR LEUO-RELATED"/>
    <property type="match status" value="1"/>
</dbReference>
<comment type="similarity">
    <text evidence="1">Belongs to the LysR transcriptional regulatory family.</text>
</comment>
<proteinExistence type="inferred from homology"/>
<dbReference type="GO" id="GO:0003677">
    <property type="term" value="F:DNA binding"/>
    <property type="evidence" value="ECO:0007669"/>
    <property type="project" value="UniProtKB-KW"/>
</dbReference>
<dbReference type="Gene3D" id="1.10.10.10">
    <property type="entry name" value="Winged helix-like DNA-binding domain superfamily/Winged helix DNA-binding domain"/>
    <property type="match status" value="1"/>
</dbReference>
<feature type="domain" description="HTH lysR-type" evidence="5">
    <location>
        <begin position="4"/>
        <end position="61"/>
    </location>
</feature>
<accession>A0A418X572</accession>
<evidence type="ECO:0000313" key="7">
    <source>
        <dbReference type="Proteomes" id="UP000285190"/>
    </source>
</evidence>
<dbReference type="InterPro" id="IPR000847">
    <property type="entry name" value="LysR_HTH_N"/>
</dbReference>
<keyword evidence="7" id="KW-1185">Reference proteome</keyword>
<dbReference type="InterPro" id="IPR036390">
    <property type="entry name" value="WH_DNA-bd_sf"/>
</dbReference>
<dbReference type="Pfam" id="PF00126">
    <property type="entry name" value="HTH_1"/>
    <property type="match status" value="1"/>
</dbReference>
<name>A0A418X572_9BURK</name>
<keyword evidence="2" id="KW-0805">Transcription regulation</keyword>
<gene>
    <name evidence="6" type="ORF">D3870_17995</name>
</gene>
<keyword evidence="4" id="KW-0804">Transcription</keyword>
<organism evidence="6 7">
    <name type="scientific">Noviherbaspirillum cavernae</name>
    <dbReference type="NCBI Taxonomy" id="2320862"/>
    <lineage>
        <taxon>Bacteria</taxon>
        <taxon>Pseudomonadati</taxon>
        <taxon>Pseudomonadota</taxon>
        <taxon>Betaproteobacteria</taxon>
        <taxon>Burkholderiales</taxon>
        <taxon>Oxalobacteraceae</taxon>
        <taxon>Noviherbaspirillum</taxon>
    </lineage>
</organism>
<dbReference type="CDD" id="cd08459">
    <property type="entry name" value="PBP2_DntR_NahR_LinR_like"/>
    <property type="match status" value="1"/>
</dbReference>
<dbReference type="Gene3D" id="3.40.190.10">
    <property type="entry name" value="Periplasmic binding protein-like II"/>
    <property type="match status" value="2"/>
</dbReference>
<dbReference type="Proteomes" id="UP000285190">
    <property type="component" value="Unassembled WGS sequence"/>
</dbReference>
<sequence length="313" mass="34788">MAKLDLEWLTVFDEIYKTGSVSRAAERLGLAQATASIALSKLRLHFGDKLFSRTSKGMEPTPHAQKIYPELREVMALLEKARGVQNVFEPASTARDFLISITDISEIVLLPTLLNHLRRVAPKVHIETEKISLDSPRRLETGEVDLAVGFMPHLEAGFYQQTLFTQNFVCLAAKSHPRIGERIGKAAFLNEGHIVVTTSGTGHSIVDKMMAQHGIARDVVLRLPSFLGVGRIVAQTELLVIVPRLLGETLASQEAIKLLDPPIALPSFAVKQHWHDRFHADPGNVWLRRTMAELFSKGTRKRATDAPARTKRS</sequence>
<dbReference type="AlphaFoldDB" id="A0A418X572"/>
<dbReference type="GO" id="GO:0003700">
    <property type="term" value="F:DNA-binding transcription factor activity"/>
    <property type="evidence" value="ECO:0007669"/>
    <property type="project" value="InterPro"/>
</dbReference>
<dbReference type="EMBL" id="QYUN01000002">
    <property type="protein sequence ID" value="RJG07638.1"/>
    <property type="molecule type" value="Genomic_DNA"/>
</dbReference>
<dbReference type="Pfam" id="PF03466">
    <property type="entry name" value="LysR_substrate"/>
    <property type="match status" value="1"/>
</dbReference>
<evidence type="ECO:0000259" key="5">
    <source>
        <dbReference type="PROSITE" id="PS50931"/>
    </source>
</evidence>
<dbReference type="PROSITE" id="PS50931">
    <property type="entry name" value="HTH_LYSR"/>
    <property type="match status" value="1"/>
</dbReference>
<keyword evidence="3" id="KW-0238">DNA-binding</keyword>
<dbReference type="InterPro" id="IPR005119">
    <property type="entry name" value="LysR_subst-bd"/>
</dbReference>
<evidence type="ECO:0000256" key="2">
    <source>
        <dbReference type="ARBA" id="ARBA00023015"/>
    </source>
</evidence>
<dbReference type="PANTHER" id="PTHR30118:SF15">
    <property type="entry name" value="TRANSCRIPTIONAL REGULATORY PROTEIN"/>
    <property type="match status" value="1"/>
</dbReference>
<evidence type="ECO:0000313" key="6">
    <source>
        <dbReference type="EMBL" id="RJG07638.1"/>
    </source>
</evidence>
<comment type="caution">
    <text evidence="6">The sequence shown here is derived from an EMBL/GenBank/DDBJ whole genome shotgun (WGS) entry which is preliminary data.</text>
</comment>
<dbReference type="InterPro" id="IPR050389">
    <property type="entry name" value="LysR-type_TF"/>
</dbReference>
<dbReference type="SUPFAM" id="SSF53850">
    <property type="entry name" value="Periplasmic binding protein-like II"/>
    <property type="match status" value="1"/>
</dbReference>
<protein>
    <submittedName>
        <fullName evidence="6">LysR family transcriptional regulator</fullName>
    </submittedName>
</protein>
<dbReference type="OrthoDB" id="8583877at2"/>
<dbReference type="InterPro" id="IPR036388">
    <property type="entry name" value="WH-like_DNA-bd_sf"/>
</dbReference>
<evidence type="ECO:0000256" key="3">
    <source>
        <dbReference type="ARBA" id="ARBA00023125"/>
    </source>
</evidence>